<gene>
    <name evidence="2" type="ORF">WIS52_19910</name>
</gene>
<proteinExistence type="predicted"/>
<dbReference type="GO" id="GO:0016853">
    <property type="term" value="F:isomerase activity"/>
    <property type="evidence" value="ECO:0007669"/>
    <property type="project" value="UniProtKB-KW"/>
</dbReference>
<dbReference type="EMBL" id="JBEDNQ010000008">
    <property type="protein sequence ID" value="MEQ3552740.1"/>
    <property type="molecule type" value="Genomic_DNA"/>
</dbReference>
<dbReference type="InterPro" id="IPR036237">
    <property type="entry name" value="Xyl_isomerase-like_sf"/>
</dbReference>
<dbReference type="PANTHER" id="PTHR12110:SF21">
    <property type="entry name" value="XYLOSE ISOMERASE-LIKE TIM BARREL DOMAIN-CONTAINING PROTEIN"/>
    <property type="match status" value="1"/>
</dbReference>
<accession>A0ABV1KE60</accession>
<protein>
    <submittedName>
        <fullName evidence="2">Sugar phosphate isomerase/epimerase</fullName>
    </submittedName>
</protein>
<evidence type="ECO:0000313" key="3">
    <source>
        <dbReference type="Proteomes" id="UP001494902"/>
    </source>
</evidence>
<dbReference type="Pfam" id="PF01261">
    <property type="entry name" value="AP_endonuc_2"/>
    <property type="match status" value="1"/>
</dbReference>
<evidence type="ECO:0000313" key="2">
    <source>
        <dbReference type="EMBL" id="MEQ3552740.1"/>
    </source>
</evidence>
<dbReference type="InterPro" id="IPR050312">
    <property type="entry name" value="IolE/XylAMocC-like"/>
</dbReference>
<keyword evidence="3" id="KW-1185">Reference proteome</keyword>
<dbReference type="Gene3D" id="3.20.20.150">
    <property type="entry name" value="Divalent-metal-dependent TIM barrel enzymes"/>
    <property type="match status" value="1"/>
</dbReference>
<feature type="domain" description="Xylose isomerase-like TIM barrel" evidence="1">
    <location>
        <begin position="19"/>
        <end position="257"/>
    </location>
</feature>
<comment type="caution">
    <text evidence="2">The sequence shown here is derived from an EMBL/GenBank/DDBJ whole genome shotgun (WGS) entry which is preliminary data.</text>
</comment>
<dbReference type="SUPFAM" id="SSF51658">
    <property type="entry name" value="Xylose isomerase-like"/>
    <property type="match status" value="1"/>
</dbReference>
<dbReference type="Proteomes" id="UP001494902">
    <property type="component" value="Unassembled WGS sequence"/>
</dbReference>
<keyword evidence="2" id="KW-0413">Isomerase</keyword>
<dbReference type="PANTHER" id="PTHR12110">
    <property type="entry name" value="HYDROXYPYRUVATE ISOMERASE"/>
    <property type="match status" value="1"/>
</dbReference>
<organism evidence="2 3">
    <name type="scientific">Pseudonocardia nematodicida</name>
    <dbReference type="NCBI Taxonomy" id="1206997"/>
    <lineage>
        <taxon>Bacteria</taxon>
        <taxon>Bacillati</taxon>
        <taxon>Actinomycetota</taxon>
        <taxon>Actinomycetes</taxon>
        <taxon>Pseudonocardiales</taxon>
        <taxon>Pseudonocardiaceae</taxon>
        <taxon>Pseudonocardia</taxon>
    </lineage>
</organism>
<name>A0ABV1KE60_9PSEU</name>
<sequence>MKTAFHTGFLGHLSAGDAVRLIRDHGYDEAELNGELLPWTAPHVSPQTTGAERAELAELGPYAALSAHHAAFGSPEPQARAAAAQHTAEMLRLAADLGIGHVHVIPGGEADRSGTFAALETALAEAERLGITLSLEVIVNQALAGAADVAEAVNRLPGLRVNFDASHLQVTDGDVLEAAQRFAPQTVGVAIKDAVGTPADFAFVPLGTGDIDFAALLSTLAAGGFDGSCSVEHESHWFAGDERGPDQVLSESKSFLDALLETLR</sequence>
<reference evidence="2 3" key="1">
    <citation type="submission" date="2024-03" db="EMBL/GenBank/DDBJ databases">
        <title>Draft genome sequence of Pseudonocardia nematodicida JCM 31783.</title>
        <authorList>
            <person name="Butdee W."/>
            <person name="Duangmal K."/>
        </authorList>
    </citation>
    <scope>NUCLEOTIDE SEQUENCE [LARGE SCALE GENOMIC DNA]</scope>
    <source>
        <strain evidence="2 3">JCM 31783</strain>
    </source>
</reference>
<dbReference type="InterPro" id="IPR013022">
    <property type="entry name" value="Xyl_isomerase-like_TIM-brl"/>
</dbReference>
<evidence type="ECO:0000259" key="1">
    <source>
        <dbReference type="Pfam" id="PF01261"/>
    </source>
</evidence>
<dbReference type="RefSeq" id="WP_349299810.1">
    <property type="nucleotide sequence ID" value="NZ_JBEDNQ010000008.1"/>
</dbReference>